<accession>A0A2S7ITT1</accession>
<dbReference type="SUPFAM" id="SSF56784">
    <property type="entry name" value="HAD-like"/>
    <property type="match status" value="1"/>
</dbReference>
<sequence>MNSSTASLSIAAPTHCYHCGNDCAEDALHLDDKTFCCEGCKTVYELLADHELCGYYSLGKSGIGTSPSLARFEFLDHAEISDSLLDFQNDTQAKVTFYLPAIHCSSCLYLLEHLPRLHPAVLTSRVDFMKKQVSILYRKTGESPISLRELAELLASVGYEPLISLQDVVKEQQNPTYRNLLTRIGVAGFCAGNIMLFSFPEYLGLEDDSYKVLFGWLSLILSLPVVFYSGGGYFESVYKSLRAGRLNLDFPILLGILVAWGRSVYEVLFLQQNGYFDSLTGLTFFLLAGQWFQQKSYAFLSFERDYKSYFPLAVTRIKNFLTAETESIPVQQLRRGDRIRIRHGELIPADSLLYRGTGLIDYSFVTGEAAPESRTVGELIYAGGRQLGDSVELEVLKDVSQSYLTQLWNHTAFAKGQESRLKSFADQVGKYFTISVLTLATLTALYWYVYDPSKILNAFTAVLIIACPCALALSYPFALGHGMRMLGQKKLYLKNAEVIEHIAQCDTLVFDKTGTLSTTEVSPIQYQGEPLTAAERVALASLVEHSTHPISVKLLEYLQQSTRKPVTGFEAVTGMGLSGVVDTHVLKFGSAAWVGALDREGSASFFSIDGQMKGAFQLVHQYRDGLDETLTQLAHSYELYVLSGDSDTEKRTLSRWFPSDHMAFRMKPEDKLAFIQTLQQQGKKVMMLGDGLNDAGALKQADVGIALTDNTLHFSPASDAILEASQLKNVGHFLKFSRTGLKVIQFSFLISLVYNFIGLSYGLTGNLAPIVAAILMPVSSASMLFIAITGMHWARRRELARV</sequence>
<dbReference type="Pfam" id="PF12156">
    <property type="entry name" value="ATPase-cat_bd"/>
    <property type="match status" value="1"/>
</dbReference>
<feature type="domain" description="Putative metal-binding" evidence="14">
    <location>
        <begin position="15"/>
        <end position="85"/>
    </location>
</feature>
<dbReference type="SUPFAM" id="SSF55008">
    <property type="entry name" value="HMA, heavy metal-associated domain"/>
    <property type="match status" value="1"/>
</dbReference>
<evidence type="ECO:0000256" key="2">
    <source>
        <dbReference type="ARBA" id="ARBA00022448"/>
    </source>
</evidence>
<feature type="domain" description="P-type ATPase A" evidence="13">
    <location>
        <begin position="324"/>
        <end position="410"/>
    </location>
</feature>
<keyword evidence="4" id="KW-0597">Phosphoprotein</keyword>
<keyword evidence="8" id="KW-1278">Translocase</keyword>
<dbReference type="InterPro" id="IPR023298">
    <property type="entry name" value="ATPase_P-typ_TM_dom_sf"/>
</dbReference>
<comment type="caution">
    <text evidence="15">The sequence shown here is derived from an EMBL/GenBank/DDBJ whole genome shotgun (WGS) entry which is preliminary data.</text>
</comment>
<dbReference type="Gene3D" id="2.70.150.10">
    <property type="entry name" value="Calcium-transporting ATPase, cytoplasmic transduction domain A"/>
    <property type="match status" value="1"/>
</dbReference>
<keyword evidence="9 12" id="KW-1133">Transmembrane helix</keyword>
<evidence type="ECO:0000313" key="16">
    <source>
        <dbReference type="Proteomes" id="UP000239590"/>
    </source>
</evidence>
<dbReference type="OrthoDB" id="909834at2"/>
<dbReference type="GO" id="GO:0016887">
    <property type="term" value="F:ATP hydrolysis activity"/>
    <property type="evidence" value="ECO:0007669"/>
    <property type="project" value="InterPro"/>
</dbReference>
<feature type="transmembrane region" description="Helical" evidence="12">
    <location>
        <begin position="212"/>
        <end position="234"/>
    </location>
</feature>
<evidence type="ECO:0000259" key="14">
    <source>
        <dbReference type="Pfam" id="PF12156"/>
    </source>
</evidence>
<dbReference type="InterPro" id="IPR023214">
    <property type="entry name" value="HAD_sf"/>
</dbReference>
<organism evidence="15 16">
    <name type="scientific">Siphonobacter curvatus</name>
    <dbReference type="NCBI Taxonomy" id="2094562"/>
    <lineage>
        <taxon>Bacteria</taxon>
        <taxon>Pseudomonadati</taxon>
        <taxon>Bacteroidota</taxon>
        <taxon>Cytophagia</taxon>
        <taxon>Cytophagales</taxon>
        <taxon>Cytophagaceae</taxon>
        <taxon>Siphonobacter</taxon>
    </lineage>
</organism>
<evidence type="ECO:0000256" key="7">
    <source>
        <dbReference type="ARBA" id="ARBA00022842"/>
    </source>
</evidence>
<dbReference type="GO" id="GO:0005524">
    <property type="term" value="F:ATP binding"/>
    <property type="evidence" value="ECO:0007669"/>
    <property type="project" value="InterPro"/>
</dbReference>
<dbReference type="Pfam" id="PF00702">
    <property type="entry name" value="Hydrolase"/>
    <property type="match status" value="1"/>
</dbReference>
<feature type="transmembrane region" description="Helical" evidence="12">
    <location>
        <begin position="180"/>
        <end position="200"/>
    </location>
</feature>
<keyword evidence="7" id="KW-0460">Magnesium</keyword>
<evidence type="ECO:0000256" key="4">
    <source>
        <dbReference type="ARBA" id="ARBA00022553"/>
    </source>
</evidence>
<proteinExistence type="predicted"/>
<keyword evidence="3" id="KW-1003">Cell membrane</keyword>
<dbReference type="GO" id="GO:0043682">
    <property type="term" value="F:P-type divalent copper transporter activity"/>
    <property type="evidence" value="ECO:0007669"/>
    <property type="project" value="TreeGrafter"/>
</dbReference>
<evidence type="ECO:0000256" key="8">
    <source>
        <dbReference type="ARBA" id="ARBA00022967"/>
    </source>
</evidence>
<feature type="transmembrane region" description="Helical" evidence="12">
    <location>
        <begin position="743"/>
        <end position="764"/>
    </location>
</feature>
<dbReference type="Proteomes" id="UP000239590">
    <property type="component" value="Unassembled WGS sequence"/>
</dbReference>
<evidence type="ECO:0000256" key="12">
    <source>
        <dbReference type="SAM" id="Phobius"/>
    </source>
</evidence>
<evidence type="ECO:0000256" key="5">
    <source>
        <dbReference type="ARBA" id="ARBA00022692"/>
    </source>
</evidence>
<dbReference type="PANTHER" id="PTHR43520:SF5">
    <property type="entry name" value="CATION-TRANSPORTING P-TYPE ATPASE-RELATED"/>
    <property type="match status" value="1"/>
</dbReference>
<dbReference type="Pfam" id="PF00122">
    <property type="entry name" value="E1-E2_ATPase"/>
    <property type="match status" value="1"/>
</dbReference>
<dbReference type="SUPFAM" id="SSF81665">
    <property type="entry name" value="Calcium ATPase, transmembrane domain M"/>
    <property type="match status" value="1"/>
</dbReference>
<dbReference type="Gene3D" id="3.40.1110.10">
    <property type="entry name" value="Calcium-transporting ATPase, cytoplasmic domain N"/>
    <property type="match status" value="1"/>
</dbReference>
<evidence type="ECO:0000256" key="3">
    <source>
        <dbReference type="ARBA" id="ARBA00022475"/>
    </source>
</evidence>
<dbReference type="InterPro" id="IPR021993">
    <property type="entry name" value="ATPase-cat-bd"/>
</dbReference>
<dbReference type="EMBL" id="PTRA01000001">
    <property type="protein sequence ID" value="PQA61117.1"/>
    <property type="molecule type" value="Genomic_DNA"/>
</dbReference>
<dbReference type="NCBIfam" id="TIGR01494">
    <property type="entry name" value="ATPase_P-type"/>
    <property type="match status" value="1"/>
</dbReference>
<keyword evidence="2" id="KW-0813">Transport</keyword>
<feature type="transmembrane region" description="Helical" evidence="12">
    <location>
        <begin position="455"/>
        <end position="479"/>
    </location>
</feature>
<feature type="transmembrane region" description="Helical" evidence="12">
    <location>
        <begin position="770"/>
        <end position="794"/>
    </location>
</feature>
<dbReference type="GO" id="GO:0055070">
    <property type="term" value="P:copper ion homeostasis"/>
    <property type="evidence" value="ECO:0007669"/>
    <property type="project" value="TreeGrafter"/>
</dbReference>
<dbReference type="InterPro" id="IPR008250">
    <property type="entry name" value="ATPase_P-typ_transduc_dom_A_sf"/>
</dbReference>
<dbReference type="PRINTS" id="PR00119">
    <property type="entry name" value="CATATPASE"/>
</dbReference>
<dbReference type="GO" id="GO:0005507">
    <property type="term" value="F:copper ion binding"/>
    <property type="evidence" value="ECO:0007669"/>
    <property type="project" value="TreeGrafter"/>
</dbReference>
<comment type="subcellular location">
    <subcellularLocation>
        <location evidence="1">Cell membrane</location>
        <topology evidence="1">Multi-pass membrane protein</topology>
    </subcellularLocation>
</comment>
<keyword evidence="16" id="KW-1185">Reference proteome</keyword>
<dbReference type="PANTHER" id="PTHR43520">
    <property type="entry name" value="ATP7, ISOFORM B"/>
    <property type="match status" value="1"/>
</dbReference>
<gene>
    <name evidence="15" type="ORF">C5O19_14835</name>
</gene>
<dbReference type="Gene3D" id="3.40.50.1000">
    <property type="entry name" value="HAD superfamily/HAD-like"/>
    <property type="match status" value="1"/>
</dbReference>
<dbReference type="InterPro" id="IPR023299">
    <property type="entry name" value="ATPase_P-typ_cyto_dom_N"/>
</dbReference>
<evidence type="ECO:0000256" key="1">
    <source>
        <dbReference type="ARBA" id="ARBA00004651"/>
    </source>
</evidence>
<name>A0A2S7ITT1_9BACT</name>
<feature type="transmembrane region" description="Helical" evidence="12">
    <location>
        <begin position="428"/>
        <end position="449"/>
    </location>
</feature>
<dbReference type="AlphaFoldDB" id="A0A2S7ITT1"/>
<dbReference type="SUPFAM" id="SSF81653">
    <property type="entry name" value="Calcium ATPase, transduction domain A"/>
    <property type="match status" value="1"/>
</dbReference>
<dbReference type="InterPro" id="IPR001757">
    <property type="entry name" value="P_typ_ATPase"/>
</dbReference>
<protein>
    <submittedName>
        <fullName evidence="15">ATPase P</fullName>
    </submittedName>
</protein>
<keyword evidence="6" id="KW-0479">Metal-binding</keyword>
<dbReference type="InterPro" id="IPR059000">
    <property type="entry name" value="ATPase_P-type_domA"/>
</dbReference>
<dbReference type="GO" id="GO:0005886">
    <property type="term" value="C:plasma membrane"/>
    <property type="evidence" value="ECO:0007669"/>
    <property type="project" value="UniProtKB-SubCell"/>
</dbReference>
<reference evidence="16" key="1">
    <citation type="submission" date="2018-02" db="EMBL/GenBank/DDBJ databases">
        <title>Genome sequencing of Solimonas sp. HR-BB.</title>
        <authorList>
            <person name="Lee Y."/>
            <person name="Jeon C.O."/>
        </authorList>
    </citation>
    <scope>NUCLEOTIDE SEQUENCE [LARGE SCALE GENOMIC DNA]</scope>
    <source>
        <strain evidence="16">HR-U</strain>
    </source>
</reference>
<evidence type="ECO:0000256" key="10">
    <source>
        <dbReference type="ARBA" id="ARBA00023065"/>
    </source>
</evidence>
<dbReference type="InterPro" id="IPR036412">
    <property type="entry name" value="HAD-like_sf"/>
</dbReference>
<evidence type="ECO:0000256" key="11">
    <source>
        <dbReference type="ARBA" id="ARBA00023136"/>
    </source>
</evidence>
<evidence type="ECO:0000256" key="6">
    <source>
        <dbReference type="ARBA" id="ARBA00022723"/>
    </source>
</evidence>
<keyword evidence="5 12" id="KW-0812">Transmembrane</keyword>
<keyword evidence="10" id="KW-0406">Ion transport</keyword>
<dbReference type="InterPro" id="IPR036163">
    <property type="entry name" value="HMA_dom_sf"/>
</dbReference>
<keyword evidence="11 12" id="KW-0472">Membrane</keyword>
<evidence type="ECO:0000259" key="13">
    <source>
        <dbReference type="Pfam" id="PF00122"/>
    </source>
</evidence>
<evidence type="ECO:0000256" key="9">
    <source>
        <dbReference type="ARBA" id="ARBA00022989"/>
    </source>
</evidence>
<evidence type="ECO:0000313" key="15">
    <source>
        <dbReference type="EMBL" id="PQA61117.1"/>
    </source>
</evidence>